<keyword evidence="7" id="KW-0813">Transport</keyword>
<dbReference type="InterPro" id="IPR006301">
    <property type="entry name" value="FlhA"/>
</dbReference>
<sequence>MSTPTLPAPAAGKPGLMALMPHPRALGAPALIVMVLAMMLVPLPPFALDLLFSFNIALALVVLIVSSYTQRTLEFASFPSVLLVTTLLRLSLNVASTRAVLLNGHTGTGAAGQVIESFAHFLIGGSFAVGIVVFAILTIINFVVITKGAGRIAEVSARFALDAMPGKQMAIDADLAAGSINEKQARQRRSEVTQEAEFYGSMDGASKFVRGDAIAGIMILFINVIGGLAIGMLQHNLPFGTAVENYTLLAIGDGLVAQVPALVISVAAGLIVSRVGEDDIGKQVAAQLFSIPRALGLTAGVLAVLGLVPGMPHIPFLVLAGACGWGAWALARIAARPKAADPTAAPPVPQANAEASWEDVTPVDTLGLEVGYRLIALVDKNQGGDLLARIKGVRKKFAGEVGFLPPAVHIRDNLELHPSAYRILLKGVVVGEGQAFSGMYMAINPGHIKVPLAGTATKDPAFGLDAVWIEARLREGAQAAGYTVVDAATVLATHLNHVMQSHAAELLGRGEVQELLDHTKKFAPALVDETVPKMVPLATLQKVLRNLLDETIHIRDLRGILELLAENAHVQDAEEMTRLVRVGLAPAIVQTLYGPVRELGILAVEPGLEQVLVQALAPQSPAPLDPAMGELLCEQAAQAAKAQEESGLPACLLVPDRIRSAMARLLRRKAPRLHVLAHSEIPRSHSIQIQRVIGVTP</sequence>
<keyword evidence="7" id="KW-0653">Protein transport</keyword>
<keyword evidence="8" id="KW-0282">Flagellum</keyword>
<keyword evidence="7" id="KW-1006">Bacterial flagellum protein export</keyword>
<dbReference type="PRINTS" id="PR00949">
    <property type="entry name" value="TYPE3IMAPROT"/>
</dbReference>
<comment type="caution">
    <text evidence="8">The sequence shown here is derived from an EMBL/GenBank/DDBJ whole genome shotgun (WGS) entry which is preliminary data.</text>
</comment>
<feature type="transmembrane region" description="Helical" evidence="7">
    <location>
        <begin position="121"/>
        <end position="144"/>
    </location>
</feature>
<evidence type="ECO:0000313" key="9">
    <source>
        <dbReference type="Proteomes" id="UP000715965"/>
    </source>
</evidence>
<dbReference type="InterPro" id="IPR025505">
    <property type="entry name" value="FHIPEP_CS"/>
</dbReference>
<keyword evidence="7" id="KW-1005">Bacterial flagellum biogenesis</keyword>
<evidence type="ECO:0000256" key="5">
    <source>
        <dbReference type="ARBA" id="ARBA00022989"/>
    </source>
</evidence>
<feature type="transmembrane region" description="Helical" evidence="7">
    <location>
        <begin position="213"/>
        <end position="234"/>
    </location>
</feature>
<reference evidence="8 9" key="1">
    <citation type="submission" date="2020-10" db="EMBL/GenBank/DDBJ databases">
        <title>Draft genome of Ramlibacter aquaticus LMG 30558.</title>
        <authorList>
            <person name="Props R."/>
        </authorList>
    </citation>
    <scope>NUCLEOTIDE SEQUENCE [LARGE SCALE GENOMIC DNA]</scope>
    <source>
        <strain evidence="8 9">LMG 30558</strain>
    </source>
</reference>
<dbReference type="Proteomes" id="UP000715965">
    <property type="component" value="Unassembled WGS sequence"/>
</dbReference>
<accession>A0ABR9SBP0</accession>
<evidence type="ECO:0000313" key="8">
    <source>
        <dbReference type="EMBL" id="MBE7939197.1"/>
    </source>
</evidence>
<keyword evidence="9" id="KW-1185">Reference proteome</keyword>
<gene>
    <name evidence="7 8" type="primary">flhA</name>
    <name evidence="8" type="ORF">IM725_01265</name>
</gene>
<comment type="function">
    <text evidence="7">Required for formation of the rod structure of the flagellar apparatus. Together with FliI and FliH, may constitute the export apparatus of flagellin.</text>
</comment>
<keyword evidence="8" id="KW-0966">Cell projection</keyword>
<evidence type="ECO:0000256" key="2">
    <source>
        <dbReference type="ARBA" id="ARBA00008835"/>
    </source>
</evidence>
<comment type="caution">
    <text evidence="7">Lacks conserved residue(s) required for the propagation of feature annotation.</text>
</comment>
<keyword evidence="4 7" id="KW-0812">Transmembrane</keyword>
<protein>
    <recommendedName>
        <fullName evidence="7">Flagellar biosynthesis protein FlhA</fullName>
    </recommendedName>
</protein>
<dbReference type="InterPro" id="IPR042196">
    <property type="entry name" value="FHIPEP_4"/>
</dbReference>
<name>A0ABR9SBP0_9BURK</name>
<keyword evidence="8" id="KW-0969">Cilium</keyword>
<dbReference type="PANTHER" id="PTHR30161">
    <property type="entry name" value="FLAGELLAR EXPORT PROTEIN, MEMBRANE FLHA SUBUNIT-RELATED"/>
    <property type="match status" value="1"/>
</dbReference>
<comment type="subcellular location">
    <subcellularLocation>
        <location evidence="1 7">Cell membrane</location>
        <topology evidence="1 7">Multi-pass membrane protein</topology>
    </subcellularLocation>
</comment>
<organism evidence="8 9">
    <name type="scientific">Ramlibacter aquaticus</name>
    <dbReference type="NCBI Taxonomy" id="2780094"/>
    <lineage>
        <taxon>Bacteria</taxon>
        <taxon>Pseudomonadati</taxon>
        <taxon>Pseudomonadota</taxon>
        <taxon>Betaproteobacteria</taxon>
        <taxon>Burkholderiales</taxon>
        <taxon>Comamonadaceae</taxon>
        <taxon>Ramlibacter</taxon>
    </lineage>
</organism>
<dbReference type="PIRSF" id="PIRSF005419">
    <property type="entry name" value="FlhA"/>
    <property type="match status" value="1"/>
</dbReference>
<dbReference type="EMBL" id="JADDOJ010000003">
    <property type="protein sequence ID" value="MBE7939197.1"/>
    <property type="molecule type" value="Genomic_DNA"/>
</dbReference>
<dbReference type="InterPro" id="IPR001712">
    <property type="entry name" value="T3SS_FHIPEP"/>
</dbReference>
<keyword evidence="6 7" id="KW-0472">Membrane</keyword>
<dbReference type="RefSeq" id="WP_193778749.1">
    <property type="nucleotide sequence ID" value="NZ_JADDOJ010000003.1"/>
</dbReference>
<feature type="transmembrane region" description="Helical" evidence="7">
    <location>
        <begin position="284"/>
        <end position="308"/>
    </location>
</feature>
<keyword evidence="5 7" id="KW-1133">Transmembrane helix</keyword>
<proteinExistence type="inferred from homology"/>
<evidence type="ECO:0000256" key="1">
    <source>
        <dbReference type="ARBA" id="ARBA00004651"/>
    </source>
</evidence>
<dbReference type="InterPro" id="IPR042193">
    <property type="entry name" value="FHIPEP_3"/>
</dbReference>
<dbReference type="NCBIfam" id="TIGR01398">
    <property type="entry name" value="FlhA"/>
    <property type="match status" value="1"/>
</dbReference>
<dbReference type="Gene3D" id="1.10.8.540">
    <property type="entry name" value="FHIPEP family, domain 3"/>
    <property type="match status" value="1"/>
</dbReference>
<dbReference type="Gene3D" id="3.40.50.12790">
    <property type="entry name" value="FHIPEP family, domain 4"/>
    <property type="match status" value="1"/>
</dbReference>
<dbReference type="PROSITE" id="PS00994">
    <property type="entry name" value="FHIPEP"/>
    <property type="match status" value="1"/>
</dbReference>
<dbReference type="Pfam" id="PF00771">
    <property type="entry name" value="FHIPEP"/>
    <property type="match status" value="1"/>
</dbReference>
<keyword evidence="3 7" id="KW-1003">Cell membrane</keyword>
<evidence type="ECO:0000256" key="7">
    <source>
        <dbReference type="RuleBase" id="RU364093"/>
    </source>
</evidence>
<comment type="similarity">
    <text evidence="2 7">Belongs to the FHIPEP (flagella/HR/invasion proteins export pore) family.</text>
</comment>
<evidence type="ECO:0000256" key="3">
    <source>
        <dbReference type="ARBA" id="ARBA00022475"/>
    </source>
</evidence>
<dbReference type="InterPro" id="IPR042194">
    <property type="entry name" value="FHIPEP_1"/>
</dbReference>
<feature type="transmembrane region" description="Helical" evidence="7">
    <location>
        <begin position="246"/>
        <end position="272"/>
    </location>
</feature>
<feature type="transmembrane region" description="Helical" evidence="7">
    <location>
        <begin position="50"/>
        <end position="69"/>
    </location>
</feature>
<evidence type="ECO:0000256" key="6">
    <source>
        <dbReference type="ARBA" id="ARBA00023136"/>
    </source>
</evidence>
<dbReference type="Gene3D" id="3.40.30.60">
    <property type="entry name" value="FHIPEP family, domain 1"/>
    <property type="match status" value="1"/>
</dbReference>
<feature type="transmembrane region" description="Helical" evidence="7">
    <location>
        <begin position="25"/>
        <end position="44"/>
    </location>
</feature>
<evidence type="ECO:0000256" key="4">
    <source>
        <dbReference type="ARBA" id="ARBA00022692"/>
    </source>
</evidence>
<dbReference type="PANTHER" id="PTHR30161:SF1">
    <property type="entry name" value="FLAGELLAR BIOSYNTHESIS PROTEIN FLHA-RELATED"/>
    <property type="match status" value="1"/>
</dbReference>